<gene>
    <name evidence="2" type="ORF">BHU61_05070</name>
</gene>
<evidence type="ECO:0000313" key="2">
    <source>
        <dbReference type="EMBL" id="RAK46834.1"/>
    </source>
</evidence>
<dbReference type="Proteomes" id="UP000249808">
    <property type="component" value="Unassembled WGS sequence"/>
</dbReference>
<evidence type="ECO:0000313" key="3">
    <source>
        <dbReference type="Proteomes" id="UP000249808"/>
    </source>
</evidence>
<dbReference type="AlphaFoldDB" id="A0A327ZZ71"/>
<accession>A0A327ZZ71</accession>
<feature type="transmembrane region" description="Helical" evidence="1">
    <location>
        <begin position="28"/>
        <end position="48"/>
    </location>
</feature>
<dbReference type="EMBL" id="PZJH01000001">
    <property type="protein sequence ID" value="RAK46834.1"/>
    <property type="molecule type" value="Genomic_DNA"/>
</dbReference>
<keyword evidence="1" id="KW-1133">Transmembrane helix</keyword>
<reference evidence="2 3" key="1">
    <citation type="journal article" date="2018" name="Front. Microbiol.">
        <title>Description and Comparative Genomics of Macrococcus caseolyticus subsp. hominis subsp. nov., Macrococcus goetzii sp. nov., Macrococcus epidermidis sp. nov., and Macrococcus bohemicus sp. nov., Novel Macrococci From Human Clinical Material With Virulence Potential and Suspected Uptake of Foreign DNA by Natural Transformation.</title>
        <authorList>
            <person name="Maslanova I."/>
            <person name="Wertheimer Z."/>
            <person name="Sedlacek I."/>
            <person name="Svec P."/>
            <person name="Indrakova A."/>
            <person name="Kovarovic V."/>
            <person name="Schumann P."/>
            <person name="Sproer C."/>
            <person name="Kralova S."/>
            <person name="Sedo O."/>
            <person name="Kristofova L."/>
            <person name="Vrbovska V."/>
            <person name="Fuzik T."/>
            <person name="Petras P."/>
            <person name="Zdrahal Z."/>
            <person name="Ruzickova V."/>
            <person name="Doskar J."/>
            <person name="Pantucek R."/>
        </authorList>
    </citation>
    <scope>NUCLEOTIDE SEQUENCE [LARGE SCALE GENOMIC DNA]</scope>
    <source>
        <strain evidence="2 3">01/688</strain>
    </source>
</reference>
<sequence length="93" mass="11321">MVDTVELLILIAILFGAQKYLSSLESGWLGLITPMIFILYMFIKYFYFNQYVEYFWFKLLIGNFILISNYYLGQEKKKERHKRELEKMKTRDL</sequence>
<protein>
    <submittedName>
        <fullName evidence="2">Uncharacterized protein</fullName>
    </submittedName>
</protein>
<keyword evidence="3" id="KW-1185">Reference proteome</keyword>
<evidence type="ECO:0000256" key="1">
    <source>
        <dbReference type="SAM" id="Phobius"/>
    </source>
</evidence>
<comment type="caution">
    <text evidence="2">The sequence shown here is derived from an EMBL/GenBank/DDBJ whole genome shotgun (WGS) entry which is preliminary data.</text>
</comment>
<name>A0A327ZZ71_9STAP</name>
<proteinExistence type="predicted"/>
<keyword evidence="1" id="KW-0472">Membrane</keyword>
<keyword evidence="1" id="KW-0812">Transmembrane</keyword>
<organism evidence="2 3">
    <name type="scientific">Macrococcus epidermidis</name>
    <dbReference type="NCBI Taxonomy" id="1902580"/>
    <lineage>
        <taxon>Bacteria</taxon>
        <taxon>Bacillati</taxon>
        <taxon>Bacillota</taxon>
        <taxon>Bacilli</taxon>
        <taxon>Bacillales</taxon>
        <taxon>Staphylococcaceae</taxon>
        <taxon>Macrococcus</taxon>
    </lineage>
</organism>
<feature type="transmembrane region" description="Helical" evidence="1">
    <location>
        <begin position="54"/>
        <end position="73"/>
    </location>
</feature>
<dbReference type="RefSeq" id="WP_111715125.1">
    <property type="nucleotide sequence ID" value="NZ_JBHSSR010000001.1"/>
</dbReference>